<keyword evidence="10" id="KW-0418">Kinase</keyword>
<dbReference type="SUPFAM" id="SSF51110">
    <property type="entry name" value="alpha-D-mannose-specific plant lectins"/>
    <property type="match status" value="1"/>
</dbReference>
<sequence>MDVIKNMAWLKLCLLSLCYFSLSFHVSFAADKITATQPLSGDQTIVSAGGVFKLGFFNPGNSSKFYIGIWYNRVSQRTFVWVANRATPVSDKFSSELRISDGNLVLFNESKIPIWSTNLTPSSSGTVEAVLNDTGNLVLNGSSNNSSETLWQSFDHPADTWLPGAKIGLNKITGKNTRLVSWKNKEDPAPGLFSLELDPNGTSQYYILWNNSKIFWTSGTWNGQIFSLVPEMRLNYIYNFSYYSDATENYFTYSLYNNSIISRFVMDVGGQIQQQSWLEPAAQWNLFWSQPRVQCEVYAYCGAFGSCNLKSQPFCHCLTGFVPEVTNDWNSEVYSGGCVRNTDLQCGNSSLVNGKRDGFLPNLNMGLLDNSLTLAVGSAKECESNCLSNCSCTAYAYDNNQCSIWIGDLMDLKQLADGDSKGKTLYLRLAASELSSSKDNKGVVIGAVVGSAVVVVLLVLVLLVIMRRKRTIRMGKSVDGSLIAFGYKDLQHATKNFSEKLGGGGFGSVFKGTLPDSSVIAVKKLESISQGEKQFRTEVSTIGTIQHVNLVRLRGFCSEGTKRLLVYDYMPKGSLDFHLFHAKDSNVVDWNTRC</sequence>
<dbReference type="InterPro" id="IPR000858">
    <property type="entry name" value="S_locus_glycoprot_dom"/>
</dbReference>
<evidence type="ECO:0000256" key="6">
    <source>
        <dbReference type="SAM" id="SignalP"/>
    </source>
</evidence>
<keyword evidence="5" id="KW-1133">Transmembrane helix</keyword>
<keyword evidence="4" id="KW-0067">ATP-binding</keyword>
<evidence type="ECO:0000256" key="5">
    <source>
        <dbReference type="SAM" id="Phobius"/>
    </source>
</evidence>
<feature type="domain" description="Protein kinase" evidence="7">
    <location>
        <begin position="495"/>
        <end position="594"/>
    </location>
</feature>
<evidence type="ECO:0000256" key="2">
    <source>
        <dbReference type="ARBA" id="ARBA00023157"/>
    </source>
</evidence>
<keyword evidence="10" id="KW-0808">Transferase</keyword>
<keyword evidence="5" id="KW-0472">Membrane</keyword>
<dbReference type="PROSITE" id="PS00107">
    <property type="entry name" value="PROTEIN_KINASE_ATP"/>
    <property type="match status" value="1"/>
</dbReference>
<keyword evidence="2" id="KW-1015">Disulfide bond</keyword>
<dbReference type="Gene3D" id="3.30.200.20">
    <property type="entry name" value="Phosphorylase Kinase, domain 1"/>
    <property type="match status" value="1"/>
</dbReference>
<dbReference type="PROSITE" id="PS50948">
    <property type="entry name" value="PAN"/>
    <property type="match status" value="1"/>
</dbReference>
<accession>B9RHL2</accession>
<evidence type="ECO:0000313" key="11">
    <source>
        <dbReference type="Proteomes" id="UP000008311"/>
    </source>
</evidence>
<proteinExistence type="predicted"/>
<dbReference type="FunFam" id="3.30.200.20:FF:000250">
    <property type="entry name" value="Serine/threonine-protein kinase"/>
    <property type="match status" value="1"/>
</dbReference>
<dbReference type="Gene3D" id="2.90.10.10">
    <property type="entry name" value="Bulb-type lectin domain"/>
    <property type="match status" value="1"/>
</dbReference>
<dbReference type="FunFam" id="2.90.10.10:FF:000002">
    <property type="entry name" value="Serine/threonine-protein kinase"/>
    <property type="match status" value="1"/>
</dbReference>
<dbReference type="SUPFAM" id="SSF56112">
    <property type="entry name" value="Protein kinase-like (PK-like)"/>
    <property type="match status" value="1"/>
</dbReference>
<dbReference type="InterPro" id="IPR036426">
    <property type="entry name" value="Bulb-type_lectin_dom_sf"/>
</dbReference>
<dbReference type="EMBL" id="EQ973780">
    <property type="protein sequence ID" value="EEF49099.1"/>
    <property type="molecule type" value="Genomic_DNA"/>
</dbReference>
<evidence type="ECO:0000259" key="8">
    <source>
        <dbReference type="PROSITE" id="PS50927"/>
    </source>
</evidence>
<evidence type="ECO:0000259" key="7">
    <source>
        <dbReference type="PROSITE" id="PS50011"/>
    </source>
</evidence>
<dbReference type="PANTHER" id="PTHR32444">
    <property type="entry name" value="BULB-TYPE LECTIN DOMAIN-CONTAINING PROTEIN"/>
    <property type="match status" value="1"/>
</dbReference>
<evidence type="ECO:0000256" key="4">
    <source>
        <dbReference type="PROSITE-ProRule" id="PRU10141"/>
    </source>
</evidence>
<dbReference type="STRING" id="3988.B9RHL2"/>
<organism evidence="10 11">
    <name type="scientific">Ricinus communis</name>
    <name type="common">Castor bean</name>
    <dbReference type="NCBI Taxonomy" id="3988"/>
    <lineage>
        <taxon>Eukaryota</taxon>
        <taxon>Viridiplantae</taxon>
        <taxon>Streptophyta</taxon>
        <taxon>Embryophyta</taxon>
        <taxon>Tracheophyta</taxon>
        <taxon>Spermatophyta</taxon>
        <taxon>Magnoliopsida</taxon>
        <taxon>eudicotyledons</taxon>
        <taxon>Gunneridae</taxon>
        <taxon>Pentapetalae</taxon>
        <taxon>rosids</taxon>
        <taxon>fabids</taxon>
        <taxon>Malpighiales</taxon>
        <taxon>Euphorbiaceae</taxon>
        <taxon>Acalyphoideae</taxon>
        <taxon>Acalypheae</taxon>
        <taxon>Ricinus</taxon>
    </lineage>
</organism>
<dbReference type="GO" id="GO:0005524">
    <property type="term" value="F:ATP binding"/>
    <property type="evidence" value="ECO:0007669"/>
    <property type="project" value="UniProtKB-UniRule"/>
</dbReference>
<dbReference type="Pfam" id="PF08276">
    <property type="entry name" value="PAN_2"/>
    <property type="match status" value="1"/>
</dbReference>
<dbReference type="InterPro" id="IPR001245">
    <property type="entry name" value="Ser-Thr/Tyr_kinase_cat_dom"/>
</dbReference>
<dbReference type="PROSITE" id="PS50927">
    <property type="entry name" value="BULB_LECTIN"/>
    <property type="match status" value="1"/>
</dbReference>
<keyword evidence="5" id="KW-0812">Transmembrane</keyword>
<feature type="domain" description="Bulb-type lectin" evidence="8">
    <location>
        <begin position="30"/>
        <end position="152"/>
    </location>
</feature>
<reference evidence="11" key="1">
    <citation type="journal article" date="2010" name="Nat. Biotechnol.">
        <title>Draft genome sequence of the oilseed species Ricinus communis.</title>
        <authorList>
            <person name="Chan A.P."/>
            <person name="Crabtree J."/>
            <person name="Zhao Q."/>
            <person name="Lorenzi H."/>
            <person name="Orvis J."/>
            <person name="Puiu D."/>
            <person name="Melake-Berhan A."/>
            <person name="Jones K.M."/>
            <person name="Redman J."/>
            <person name="Chen G."/>
            <person name="Cahoon E.B."/>
            <person name="Gedil M."/>
            <person name="Stanke M."/>
            <person name="Haas B.J."/>
            <person name="Wortman J.R."/>
            <person name="Fraser-Liggett C.M."/>
            <person name="Ravel J."/>
            <person name="Rabinowicz P.D."/>
        </authorList>
    </citation>
    <scope>NUCLEOTIDE SEQUENCE [LARGE SCALE GENOMIC DNA]</scope>
    <source>
        <strain evidence="11">cv. Hale</strain>
    </source>
</reference>
<evidence type="ECO:0000313" key="10">
    <source>
        <dbReference type="EMBL" id="EEF49099.1"/>
    </source>
</evidence>
<feature type="binding site" evidence="4">
    <location>
        <position position="524"/>
    </location>
    <ligand>
        <name>ATP</name>
        <dbReference type="ChEBI" id="CHEBI:30616"/>
    </ligand>
</feature>
<dbReference type="InterPro" id="IPR003609">
    <property type="entry name" value="Pan_app"/>
</dbReference>
<protein>
    <submittedName>
        <fullName evidence="10">S-receptor kinase, putative</fullName>
    </submittedName>
</protein>
<evidence type="ECO:0000259" key="9">
    <source>
        <dbReference type="PROSITE" id="PS50948"/>
    </source>
</evidence>
<dbReference type="Proteomes" id="UP000008311">
    <property type="component" value="Unassembled WGS sequence"/>
</dbReference>
<dbReference type="AlphaFoldDB" id="B9RHL2"/>
<dbReference type="SMART" id="SM00108">
    <property type="entry name" value="B_lectin"/>
    <property type="match status" value="1"/>
</dbReference>
<dbReference type="InterPro" id="IPR017441">
    <property type="entry name" value="Protein_kinase_ATP_BS"/>
</dbReference>
<dbReference type="Pfam" id="PF01453">
    <property type="entry name" value="B_lectin"/>
    <property type="match status" value="1"/>
</dbReference>
<dbReference type="InterPro" id="IPR001480">
    <property type="entry name" value="Bulb-type_lectin_dom"/>
</dbReference>
<dbReference type="GO" id="GO:0004672">
    <property type="term" value="F:protein kinase activity"/>
    <property type="evidence" value="ECO:0007669"/>
    <property type="project" value="InterPro"/>
</dbReference>
<dbReference type="CDD" id="cd01098">
    <property type="entry name" value="PAN_AP_plant"/>
    <property type="match status" value="1"/>
</dbReference>
<dbReference type="PROSITE" id="PS50011">
    <property type="entry name" value="PROTEIN_KINASE_DOM"/>
    <property type="match status" value="1"/>
</dbReference>
<dbReference type="SMART" id="SM00473">
    <property type="entry name" value="PAN_AP"/>
    <property type="match status" value="1"/>
</dbReference>
<dbReference type="InParanoid" id="B9RHL2"/>
<dbReference type="InterPro" id="IPR000719">
    <property type="entry name" value="Prot_kinase_dom"/>
</dbReference>
<dbReference type="CDD" id="cd00028">
    <property type="entry name" value="B_lectin"/>
    <property type="match status" value="1"/>
</dbReference>
<keyword evidence="3" id="KW-0325">Glycoprotein</keyword>
<feature type="signal peptide" evidence="6">
    <location>
        <begin position="1"/>
        <end position="29"/>
    </location>
</feature>
<dbReference type="InterPro" id="IPR011009">
    <property type="entry name" value="Kinase-like_dom_sf"/>
</dbReference>
<keyword evidence="1 6" id="KW-0732">Signal</keyword>
<dbReference type="eggNOG" id="ENOG502QUMK">
    <property type="taxonomic scope" value="Eukaryota"/>
</dbReference>
<dbReference type="PANTHER" id="PTHR32444:SF247">
    <property type="entry name" value="OS01G0958200 PROTEIN"/>
    <property type="match status" value="1"/>
</dbReference>
<gene>
    <name evidence="10" type="ORF">RCOM_1760110</name>
</gene>
<name>B9RHL2_RICCO</name>
<feature type="chain" id="PRO_5002888393" evidence="6">
    <location>
        <begin position="30"/>
        <end position="594"/>
    </location>
</feature>
<evidence type="ECO:0000256" key="1">
    <source>
        <dbReference type="ARBA" id="ARBA00022729"/>
    </source>
</evidence>
<feature type="transmembrane region" description="Helical" evidence="5">
    <location>
        <begin position="443"/>
        <end position="466"/>
    </location>
</feature>
<evidence type="ECO:0000256" key="3">
    <source>
        <dbReference type="ARBA" id="ARBA00023180"/>
    </source>
</evidence>
<feature type="domain" description="Apple" evidence="9">
    <location>
        <begin position="346"/>
        <end position="430"/>
    </location>
</feature>
<keyword evidence="4" id="KW-0547">Nucleotide-binding</keyword>
<keyword evidence="11" id="KW-1185">Reference proteome</keyword>
<dbReference type="GO" id="GO:0048544">
    <property type="term" value="P:recognition of pollen"/>
    <property type="evidence" value="ECO:0007669"/>
    <property type="project" value="InterPro"/>
</dbReference>
<dbReference type="Pfam" id="PF07714">
    <property type="entry name" value="PK_Tyr_Ser-Thr"/>
    <property type="match status" value="1"/>
</dbReference>
<dbReference type="Pfam" id="PF00954">
    <property type="entry name" value="S_locus_glycop"/>
    <property type="match status" value="1"/>
</dbReference>